<dbReference type="InterPro" id="IPR023394">
    <property type="entry name" value="Sec7_C_sf"/>
</dbReference>
<dbReference type="InterPro" id="IPR046455">
    <property type="entry name" value="Sec7/BIG1-like_C"/>
</dbReference>
<feature type="region of interest" description="Disordered" evidence="6">
    <location>
        <begin position="671"/>
        <end position="698"/>
    </location>
</feature>
<evidence type="ECO:0000313" key="9">
    <source>
        <dbReference type="Proteomes" id="UP000307440"/>
    </source>
</evidence>
<comment type="subcellular location">
    <subcellularLocation>
        <location evidence="5">Cytoplasmic vesicle</location>
        <location evidence="5">COPI-coated vesicle membrane</location>
    </subcellularLocation>
</comment>
<feature type="compositionally biased region" description="Basic and acidic residues" evidence="6">
    <location>
        <begin position="419"/>
        <end position="428"/>
    </location>
</feature>
<evidence type="ECO:0000256" key="1">
    <source>
        <dbReference type="ARBA" id="ARBA00022448"/>
    </source>
</evidence>
<dbReference type="Pfam" id="PF16213">
    <property type="entry name" value="DCB"/>
    <property type="match status" value="1"/>
</dbReference>
<reference evidence="8 9" key="1">
    <citation type="journal article" date="2019" name="Nat. Ecol. Evol.">
        <title>Megaphylogeny resolves global patterns of mushroom evolution.</title>
        <authorList>
            <person name="Varga T."/>
            <person name="Krizsan K."/>
            <person name="Foldi C."/>
            <person name="Dima B."/>
            <person name="Sanchez-Garcia M."/>
            <person name="Sanchez-Ramirez S."/>
            <person name="Szollosi G.J."/>
            <person name="Szarkandi J.G."/>
            <person name="Papp V."/>
            <person name="Albert L."/>
            <person name="Andreopoulos W."/>
            <person name="Angelini C."/>
            <person name="Antonin V."/>
            <person name="Barry K.W."/>
            <person name="Bougher N.L."/>
            <person name="Buchanan P."/>
            <person name="Buyck B."/>
            <person name="Bense V."/>
            <person name="Catcheside P."/>
            <person name="Chovatia M."/>
            <person name="Cooper J."/>
            <person name="Damon W."/>
            <person name="Desjardin D."/>
            <person name="Finy P."/>
            <person name="Geml J."/>
            <person name="Haridas S."/>
            <person name="Hughes K."/>
            <person name="Justo A."/>
            <person name="Karasinski D."/>
            <person name="Kautmanova I."/>
            <person name="Kiss B."/>
            <person name="Kocsube S."/>
            <person name="Kotiranta H."/>
            <person name="LaButti K.M."/>
            <person name="Lechner B.E."/>
            <person name="Liimatainen K."/>
            <person name="Lipzen A."/>
            <person name="Lukacs Z."/>
            <person name="Mihaltcheva S."/>
            <person name="Morgado L.N."/>
            <person name="Niskanen T."/>
            <person name="Noordeloos M.E."/>
            <person name="Ohm R.A."/>
            <person name="Ortiz-Santana B."/>
            <person name="Ovrebo C."/>
            <person name="Racz N."/>
            <person name="Riley R."/>
            <person name="Savchenko A."/>
            <person name="Shiryaev A."/>
            <person name="Soop K."/>
            <person name="Spirin V."/>
            <person name="Szebenyi C."/>
            <person name="Tomsovsky M."/>
            <person name="Tulloss R.E."/>
            <person name="Uehling J."/>
            <person name="Grigoriev I.V."/>
            <person name="Vagvolgyi C."/>
            <person name="Papp T."/>
            <person name="Martin F.M."/>
            <person name="Miettinen O."/>
            <person name="Hibbett D.S."/>
            <person name="Nagy L.G."/>
        </authorList>
    </citation>
    <scope>NUCLEOTIDE SEQUENCE [LARGE SCALE GENOMIC DNA]</scope>
    <source>
        <strain evidence="8 9">CBS 121175</strain>
    </source>
</reference>
<proteinExistence type="predicted"/>
<evidence type="ECO:0000313" key="8">
    <source>
        <dbReference type="EMBL" id="TFK28771.1"/>
    </source>
</evidence>
<dbReference type="Proteomes" id="UP000307440">
    <property type="component" value="Unassembled WGS sequence"/>
</dbReference>
<dbReference type="InterPro" id="IPR000904">
    <property type="entry name" value="Sec7_dom"/>
</dbReference>
<dbReference type="PANTHER" id="PTHR10663">
    <property type="entry name" value="GUANYL-NUCLEOTIDE EXCHANGE FACTOR"/>
    <property type="match status" value="1"/>
</dbReference>
<dbReference type="Pfam" id="PF01369">
    <property type="entry name" value="Sec7"/>
    <property type="match status" value="1"/>
</dbReference>
<name>A0A5C3LJI7_COPMA</name>
<dbReference type="Pfam" id="PF09324">
    <property type="entry name" value="Sec7-like_HDS"/>
    <property type="match status" value="1"/>
</dbReference>
<keyword evidence="4" id="KW-0472">Membrane</keyword>
<dbReference type="InterPro" id="IPR015403">
    <property type="entry name" value="Mon2/Sec7/BIG1-like_HDS"/>
</dbReference>
<evidence type="ECO:0000256" key="3">
    <source>
        <dbReference type="ARBA" id="ARBA00022927"/>
    </source>
</evidence>
<evidence type="ECO:0000259" key="7">
    <source>
        <dbReference type="PROSITE" id="PS50190"/>
    </source>
</evidence>
<keyword evidence="2" id="KW-0963">Cytoplasm</keyword>
<feature type="region of interest" description="Disordered" evidence="6">
    <location>
        <begin position="395"/>
        <end position="445"/>
    </location>
</feature>
<evidence type="ECO:0000256" key="5">
    <source>
        <dbReference type="ARBA" id="ARBA00060451"/>
    </source>
</evidence>
<dbReference type="SMART" id="SM00222">
    <property type="entry name" value="Sec7"/>
    <property type="match status" value="1"/>
</dbReference>
<dbReference type="SUPFAM" id="SSF48371">
    <property type="entry name" value="ARM repeat"/>
    <property type="match status" value="2"/>
</dbReference>
<dbReference type="PROSITE" id="PS50190">
    <property type="entry name" value="SEC7"/>
    <property type="match status" value="1"/>
</dbReference>
<gene>
    <name evidence="8" type="ORF">FA15DRAFT_633191</name>
</gene>
<dbReference type="FunFam" id="1.10.1000.11:FF:000003">
    <property type="entry name" value="Brefeldin A-inhibited guanine nucleotide-exchange protein 1"/>
    <property type="match status" value="1"/>
</dbReference>
<keyword evidence="9" id="KW-1185">Reference proteome</keyword>
<dbReference type="FunFam" id="1.10.220.20:FF:000002">
    <property type="entry name" value="Brefeldin A-inhibited guanine nucleotide-exchange protein 1"/>
    <property type="match status" value="1"/>
</dbReference>
<feature type="compositionally biased region" description="Polar residues" evidence="6">
    <location>
        <begin position="685"/>
        <end position="698"/>
    </location>
</feature>
<evidence type="ECO:0000256" key="2">
    <source>
        <dbReference type="ARBA" id="ARBA00022490"/>
    </source>
</evidence>
<dbReference type="SUPFAM" id="SSF48425">
    <property type="entry name" value="Sec7 domain"/>
    <property type="match status" value="1"/>
</dbReference>
<dbReference type="OrthoDB" id="18431at2759"/>
<feature type="region of interest" description="Disordered" evidence="6">
    <location>
        <begin position="261"/>
        <end position="286"/>
    </location>
</feature>
<dbReference type="GO" id="GO:0005085">
    <property type="term" value="F:guanyl-nucleotide exchange factor activity"/>
    <property type="evidence" value="ECO:0007669"/>
    <property type="project" value="InterPro"/>
</dbReference>
<dbReference type="GO" id="GO:0032012">
    <property type="term" value="P:regulation of ARF protein signal transduction"/>
    <property type="evidence" value="ECO:0007669"/>
    <property type="project" value="InterPro"/>
</dbReference>
<dbReference type="Pfam" id="PF12783">
    <property type="entry name" value="Sec7-like_HUS"/>
    <property type="match status" value="1"/>
</dbReference>
<feature type="region of interest" description="Disordered" evidence="6">
    <location>
        <begin position="745"/>
        <end position="799"/>
    </location>
</feature>
<feature type="compositionally biased region" description="Polar residues" evidence="6">
    <location>
        <begin position="140"/>
        <end position="159"/>
    </location>
</feature>
<evidence type="ECO:0000256" key="6">
    <source>
        <dbReference type="SAM" id="MobiDB-lite"/>
    </source>
</evidence>
<dbReference type="PANTHER" id="PTHR10663:SF375">
    <property type="entry name" value="LD29171P"/>
    <property type="match status" value="1"/>
</dbReference>
<dbReference type="GO" id="GO:0030663">
    <property type="term" value="C:COPI-coated vesicle membrane"/>
    <property type="evidence" value="ECO:0007669"/>
    <property type="project" value="UniProtKB-SubCell"/>
</dbReference>
<dbReference type="Gene3D" id="1.10.1000.11">
    <property type="entry name" value="Arf Nucleotide-binding Site Opener,domain 2"/>
    <property type="match status" value="1"/>
</dbReference>
<dbReference type="InterPro" id="IPR032691">
    <property type="entry name" value="Mon2/Sec7/BIG1-like_HUS"/>
</dbReference>
<feature type="region of interest" description="Disordered" evidence="6">
    <location>
        <begin position="1"/>
        <end position="173"/>
    </location>
</feature>
<dbReference type="InterPro" id="IPR032629">
    <property type="entry name" value="DCB_dom"/>
</dbReference>
<dbReference type="STRING" id="230819.A0A5C3LJI7"/>
<accession>A0A5C3LJI7</accession>
<feature type="compositionally biased region" description="Low complexity" evidence="6">
    <location>
        <begin position="17"/>
        <end position="32"/>
    </location>
</feature>
<dbReference type="InterPro" id="IPR016024">
    <property type="entry name" value="ARM-type_fold"/>
</dbReference>
<dbReference type="InterPro" id="IPR035999">
    <property type="entry name" value="Sec7_dom_sf"/>
</dbReference>
<protein>
    <recommendedName>
        <fullName evidence="7">SEC7 domain-containing protein</fullName>
    </recommendedName>
</protein>
<dbReference type="EMBL" id="ML210153">
    <property type="protein sequence ID" value="TFK28771.1"/>
    <property type="molecule type" value="Genomic_DNA"/>
</dbReference>
<evidence type="ECO:0000256" key="4">
    <source>
        <dbReference type="ARBA" id="ARBA00023136"/>
    </source>
</evidence>
<dbReference type="CDD" id="cd00171">
    <property type="entry name" value="Sec7"/>
    <property type="match status" value="1"/>
</dbReference>
<keyword evidence="1" id="KW-0813">Transport</keyword>
<dbReference type="Pfam" id="PF20252">
    <property type="entry name" value="BIG2_C"/>
    <property type="match status" value="1"/>
</dbReference>
<dbReference type="Gene3D" id="1.10.220.20">
    <property type="match status" value="1"/>
</dbReference>
<sequence>MDGQLEQVPLSPGPQGQTIIAADTAAQASSSTPDETNNVPETHENPEGPPSVVVTEDDTPSDVRGEQEIQVLQRSTSEDEDEIAARVEPDLPLVIDEPHTKEEQEDIPPPTPAKSSISLDTTSTSPSRPPPHHIYVSGPNGVQDSRPQSPALSVTNGAASTLHKRSMTTSKGSTMSVALISSALETIAASREAKRSTPLRDGIQMALELVKSNQAIERPREILEPLRLACETHNEKLVIASLDCISKLVSYSFFAEQGVDVAPNSHSPPPSPNPGSRRSSLKDSESVLPQPPLVDMVAHTIASCQNETSSDTVSVQIVKALLGLVLSQTTFVHHHALLQSVRTVYNVYISSNSPPIQMLAQGSLTQMVDHIFNRCRVDRQRNGFNHANSLRSEESLALSKADSLPPLPNNDSQAEQDSIGDHTEHSGKATEPGTEAAESDKVNEVYLRPESRGYTSEPELASSDAAIEPGVRMGHEWTLRDLFLKDAFLIFRALCKLSMKPLTVESEQDPKSHPYRNKVMALQLILHVLNAHMPLFVDPTSIIYSSSSSESPTFAQQITQHLCLALSRNAVSPVPQIFEISVEIFWRVLSGMRTKLKKEIEVLLHEIFIPILEMKTSTLKQKAVILGMLSRLCQDPQALVEIYLNYDCDGEAVDNIYEHLMNLVSKFGLSSAAPHSGKTPEPSSPALSPTSKNQAHASNSLNAGVLAVSGTMDTSTMGLSENQLKRQALECLVSVLRSLVEWGTATPGKSTDEQPAPPMSARSQTGDEPRGSISDRLTAGSVEALRQPTPEPTDDPTRFETAKQRKTTLLEGIKKFNFKPKRGIKFLIENGFIGNGTPEEIAKFLKDIDGVNKGMLGEYLGDGDEIGIKIMHAFVDLMDFKDQSFVESIRNFLQSFRLPGEAQKIDRFLLKFAERYIDGNSKTPFANADAAYILGFSVIMLNTDAHSPAIKKRMTKADFVKNNRGINDGADLPEEFLAQIYEEILSNEIVMNDEIEAKLLLQGPSGITSALTSVGRDLQKEAYVLQTSRMSNQTEQTLLRKSKDGKSDQFFSASHFVHIRPMFEVAWMPFLAGLSGPLQETDDLEIVELCLEGFRNAIRIVCFFDLDLQRNAFVTTLAKFTFLNNLGEMKIKNMEAIKTLLDVAVHEGNSLKASWREVLTCVSQLEHMQLIGAGADMLDKKGRSKKLPNEELANQSRSTHITVAADMVFSLSHYLSGVAIVDFVRALCAVSWEEIQSSGKSDHPRLFSLQKLVDISYYNMGRIRIEWSNLWEILGEHFNQVCCHSNEVVASFALDALRQLAMRFLEKEELPHFKFQKDFLKPFEYTMIHNNDSTIRDLVLQCLYQMIQARVHNLRSGWRTMFGVFGAASKVVTERVVNSAFEIVKRVDKEHFPAIVKYGAFADLTVCITEFCKISKHQKISLSAISMLRDTVPVMLKSPECALNAEPITQDAEDLPMDDGMIKFWFPVLFGFYDIIMNSDDLEVRLLALESLFNTLKTYGNAFAVEFWDTVCQELLFPIFAVLKNTHDLSRFNTQEDMSVWLQTTMFQALRFLIDLYTFHFTILERSLDGLMDLLCVFICQENKNLSQIGTSCLQQFLESNVTRLSPERWEKVTATFVRLFKTTTPHQLFDDNLRAEAIQPDNAQENGNAVSNDNVGDIIVPAPLSPNEQLDNNRTMTQRERQQVFSQVIMKCILQLLLIETTHDLLKNADFYNAIPADQLLKIMSILSQSYQFARMFNEDKQLRTELWKVGFMKHLPNLLKQESTSAATLVHVLLQMYFDGRSDYRSARPQVTERLLPLGLGVIGDYNKLRPETQGKNILAWNPVIAELLDGFNKLDEKAFSRYLPAIYPLAVDLLSREIPPEIRQPLKGYFTRVGLSQGIMELLS</sequence>
<feature type="domain" description="SEC7" evidence="7">
    <location>
        <begin position="798"/>
        <end position="987"/>
    </location>
</feature>
<organism evidence="8 9">
    <name type="scientific">Coprinopsis marcescibilis</name>
    <name type="common">Agaric fungus</name>
    <name type="synonym">Psathyrella marcescibilis</name>
    <dbReference type="NCBI Taxonomy" id="230819"/>
    <lineage>
        <taxon>Eukaryota</taxon>
        <taxon>Fungi</taxon>
        <taxon>Dikarya</taxon>
        <taxon>Basidiomycota</taxon>
        <taxon>Agaricomycotina</taxon>
        <taxon>Agaricomycetes</taxon>
        <taxon>Agaricomycetidae</taxon>
        <taxon>Agaricales</taxon>
        <taxon>Agaricineae</taxon>
        <taxon>Psathyrellaceae</taxon>
        <taxon>Coprinopsis</taxon>
    </lineage>
</organism>
<keyword evidence="3" id="KW-0653">Protein transport</keyword>
<dbReference type="GO" id="GO:0015031">
    <property type="term" value="P:protein transport"/>
    <property type="evidence" value="ECO:0007669"/>
    <property type="project" value="UniProtKB-KW"/>
</dbReference>